<sequence>MKQGDREVMGYYTEMLGLWQDLDLNGEEEWECTGDSVSFKKKMENERVFEFLAGLNYELNDVRSRVLNRRSLPSIREVFSEVRLEESRRRVMLDLPFGPKASALLSRGPHAGSSGPHVSGPSLRQSKRTYCEHCKKLGHDKDTCWTLHGKPIDWKPRQPNKAHSHQASTETQADKTPTEIHLSSGKTNGSAKEREGLYYFNETDVRGQCPPNGESVSETRPPLTFDYLDVVVFESTLCLISTPLPNTEGHLNSGGDTELQTNRETLVYSRRPKSKFNETLISEALKESEPVIVPTPRESGSNPDQGFTQTYDIDYTETFAPIAKLNTIRVLLSLAANLDWPLHQFDIKNAFLNGELEEEVFMMLPPGFYKEEEETRVCKLKKSLYGLKQSPRAWFDRFAKSNNGRMTILIMYVNDTILTGDDTGEVEKLKKVLAIEFEVKDRGQMRYFLGMEVVRSRKGISISQRKYVLDLLTETGMLRCKPRDTPIKARKMMESDRKPVDRERYQQLVGRGLFFKKSDSKKVEIYTNADWVGSADDRRSTIGYCTYVWGNLVTWRSKKQSVVARSSVEAEFRAVAQGMCEGLWLQKLLKELHITMELPIELYCDNKATISIFYNPVQHDKTKHIEVDRHLIKEKIEKGIICMTYIPTREQLADIFTKGLQKSSFEDFLCKLDMINVYDPT</sequence>
<protein>
    <submittedName>
        <fullName evidence="3">Retrovirus-related Pol polyprotein from transposon RE1</fullName>
    </submittedName>
</protein>
<reference evidence="3 4" key="1">
    <citation type="journal article" date="2018" name="PLoS Genet.">
        <title>Population sequencing reveals clonal diversity and ancestral inbreeding in the grapevine cultivar Chardonnay.</title>
        <authorList>
            <person name="Roach M.J."/>
            <person name="Johnson D.L."/>
            <person name="Bohlmann J."/>
            <person name="van Vuuren H.J."/>
            <person name="Jones S.J."/>
            <person name="Pretorius I.S."/>
            <person name="Schmidt S.A."/>
            <person name="Borneman A.R."/>
        </authorList>
    </citation>
    <scope>NUCLEOTIDE SEQUENCE [LARGE SCALE GENOMIC DNA]</scope>
    <source>
        <strain evidence="4">cv. Chardonnay</strain>
        <tissue evidence="3">Leaf</tissue>
    </source>
</reference>
<dbReference type="InterPro" id="IPR013103">
    <property type="entry name" value="RVT_2"/>
</dbReference>
<gene>
    <name evidence="3" type="primary">RE1_2573</name>
    <name evidence="3" type="ORF">CK203_056509</name>
</gene>
<organism evidence="3 4">
    <name type="scientific">Vitis vinifera</name>
    <name type="common">Grape</name>
    <dbReference type="NCBI Taxonomy" id="29760"/>
    <lineage>
        <taxon>Eukaryota</taxon>
        <taxon>Viridiplantae</taxon>
        <taxon>Streptophyta</taxon>
        <taxon>Embryophyta</taxon>
        <taxon>Tracheophyta</taxon>
        <taxon>Spermatophyta</taxon>
        <taxon>Magnoliopsida</taxon>
        <taxon>eudicotyledons</taxon>
        <taxon>Gunneridae</taxon>
        <taxon>Pentapetalae</taxon>
        <taxon>rosids</taxon>
        <taxon>Vitales</taxon>
        <taxon>Vitaceae</taxon>
        <taxon>Viteae</taxon>
        <taxon>Vitis</taxon>
    </lineage>
</organism>
<comment type="caution">
    <text evidence="3">The sequence shown here is derived from an EMBL/GenBank/DDBJ whole genome shotgun (WGS) entry which is preliminary data.</text>
</comment>
<name>A0A438GEL5_VITVI</name>
<evidence type="ECO:0000313" key="4">
    <source>
        <dbReference type="Proteomes" id="UP000288805"/>
    </source>
</evidence>
<proteinExistence type="predicted"/>
<accession>A0A438GEL5</accession>
<dbReference type="PANTHER" id="PTHR11439">
    <property type="entry name" value="GAG-POL-RELATED RETROTRANSPOSON"/>
    <property type="match status" value="1"/>
</dbReference>
<feature type="region of interest" description="Disordered" evidence="1">
    <location>
        <begin position="155"/>
        <end position="193"/>
    </location>
</feature>
<dbReference type="SUPFAM" id="SSF56672">
    <property type="entry name" value="DNA/RNA polymerases"/>
    <property type="match status" value="1"/>
</dbReference>
<dbReference type="PANTHER" id="PTHR11439:SF440">
    <property type="entry name" value="INTEGRASE CATALYTIC DOMAIN-CONTAINING PROTEIN"/>
    <property type="match status" value="1"/>
</dbReference>
<feature type="domain" description="Reverse transcriptase Ty1/copia-type" evidence="2">
    <location>
        <begin position="305"/>
        <end position="488"/>
    </location>
</feature>
<dbReference type="Pfam" id="PF07727">
    <property type="entry name" value="RVT_2"/>
    <property type="match status" value="1"/>
</dbReference>
<dbReference type="CDD" id="cd09272">
    <property type="entry name" value="RNase_HI_RT_Ty1"/>
    <property type="match status" value="1"/>
</dbReference>
<dbReference type="AlphaFoldDB" id="A0A438GEL5"/>
<dbReference type="EMBL" id="QGNW01000459">
    <property type="protein sequence ID" value="RVW70645.1"/>
    <property type="molecule type" value="Genomic_DNA"/>
</dbReference>
<evidence type="ECO:0000259" key="2">
    <source>
        <dbReference type="Pfam" id="PF07727"/>
    </source>
</evidence>
<evidence type="ECO:0000313" key="3">
    <source>
        <dbReference type="EMBL" id="RVW70645.1"/>
    </source>
</evidence>
<evidence type="ECO:0000256" key="1">
    <source>
        <dbReference type="SAM" id="MobiDB-lite"/>
    </source>
</evidence>
<dbReference type="InterPro" id="IPR043502">
    <property type="entry name" value="DNA/RNA_pol_sf"/>
</dbReference>
<feature type="region of interest" description="Disordered" evidence="1">
    <location>
        <begin position="104"/>
        <end position="125"/>
    </location>
</feature>
<dbReference type="Proteomes" id="UP000288805">
    <property type="component" value="Unassembled WGS sequence"/>
</dbReference>